<evidence type="ECO:0000313" key="3">
    <source>
        <dbReference type="Proteomes" id="UP000193648"/>
    </source>
</evidence>
<dbReference type="AlphaFoldDB" id="A0A1Y2GJ33"/>
<feature type="compositionally biased region" description="Low complexity" evidence="1">
    <location>
        <begin position="117"/>
        <end position="135"/>
    </location>
</feature>
<organism evidence="2 3">
    <name type="scientific">Lobosporangium transversale</name>
    <dbReference type="NCBI Taxonomy" id="64571"/>
    <lineage>
        <taxon>Eukaryota</taxon>
        <taxon>Fungi</taxon>
        <taxon>Fungi incertae sedis</taxon>
        <taxon>Mucoromycota</taxon>
        <taxon>Mortierellomycotina</taxon>
        <taxon>Mortierellomycetes</taxon>
        <taxon>Mortierellales</taxon>
        <taxon>Mortierellaceae</taxon>
        <taxon>Lobosporangium</taxon>
    </lineage>
</organism>
<protein>
    <submittedName>
        <fullName evidence="2">Uncharacterized protein</fullName>
    </submittedName>
</protein>
<keyword evidence="3" id="KW-1185">Reference proteome</keyword>
<dbReference type="PANTHER" id="PTHR20916:SF12">
    <property type="entry name" value="ANCESTRAL COATOMER ELEMENT 1 SEC16_SEC31 DOMAIN-CONTAINING PROTEIN-RELATED"/>
    <property type="match status" value="1"/>
</dbReference>
<feature type="compositionally biased region" description="Polar residues" evidence="1">
    <location>
        <begin position="143"/>
        <end position="161"/>
    </location>
</feature>
<dbReference type="GeneID" id="33566429"/>
<evidence type="ECO:0000313" key="2">
    <source>
        <dbReference type="EMBL" id="ORZ12449.1"/>
    </source>
</evidence>
<feature type="region of interest" description="Disordered" evidence="1">
    <location>
        <begin position="522"/>
        <end position="560"/>
    </location>
</feature>
<feature type="region of interest" description="Disordered" evidence="1">
    <location>
        <begin position="364"/>
        <end position="400"/>
    </location>
</feature>
<dbReference type="GO" id="GO:0004402">
    <property type="term" value="F:histone acetyltransferase activity"/>
    <property type="evidence" value="ECO:0007669"/>
    <property type="project" value="TreeGrafter"/>
</dbReference>
<name>A0A1Y2GJ33_9FUNG</name>
<gene>
    <name evidence="2" type="ORF">BCR41DRAFT_356085</name>
</gene>
<accession>A0A1Y2GJ33</accession>
<feature type="region of interest" description="Disordered" evidence="1">
    <location>
        <begin position="682"/>
        <end position="717"/>
    </location>
</feature>
<feature type="region of interest" description="Disordered" evidence="1">
    <location>
        <begin position="115"/>
        <end position="187"/>
    </location>
</feature>
<evidence type="ECO:0000256" key="1">
    <source>
        <dbReference type="SAM" id="MobiDB-lite"/>
    </source>
</evidence>
<dbReference type="InParanoid" id="A0A1Y2GJ33"/>
<comment type="caution">
    <text evidence="2">The sequence shown here is derived from an EMBL/GenBank/DDBJ whole genome shotgun (WGS) entry which is preliminary data.</text>
</comment>
<sequence length="840" mass="95082">MAAVSEFSSMVSRHVSQRFQSPIAPLTEANLYRHTITQIPQSRDAKLKHIVAYVEMQRGLIAGEEEVYRSVAEKGWRSSISDNNNNRSDLALELHSSQVSSPHVRQHPYRQFEPATQPHYQQQQQQERQVTQSKQDSFEEYQTRSPNYRPQQRTPPKSSVLYQHHLPSSRRQSNCIPDGLDPSMALPRALPRSMTHHDQTLYRDSIFSGMGHENDWQQLEELDPDSLAGIHLYGDTTDLQHLRRNPSSPISPSLPVNKYPTYEYMPVIQNTEWHQERHLSKVQQQRTFRQLQYPDNDSDDAEEDEFKAELIARHRYQQLTPAQQYQQQYQLLQQQRQLVSPPPTFVEKEKKSTRFSSRFSFLTRRQGHQRHDSMPVVGKQAKSSEPNRPGHTRFNSLNVRSGNRGTPIFDILEEQEALRGREYARTDTPASKPRSSIKGNSRMKQILKGVFGISKKKDMPSPESPFRDISLPSTHIRSALTPSPMQYNQHFQQQQMYADPIIHNQYHYSAAVIQRKGLVTPVSRSGTAQSNDNKDNDNSNSNSNNNKNSGGRNPRESLVDPIQPQQLGFRKMTLQDDKDDDDYFGQDPMFSPFGQTSLTPPPASSVLRHSTSTNRIFNNSYNNNTINYHGSNANSKIASAFVAPVPAAAVIDDDDDDDDIDGDFEPLLVSSSVTVTEQPLGNDVVGSRHRARRSSQLMPIPKDLVDSGCDSMGGNEPYATASNATTLNHNSNINNNNNQSQFYGSHQQSLSQSLLQLSSQSPSQWQSQMLQQQQQQQSLGSPAGYDCALSVSTYDNGPTIVSIAEVQKVDLEGLRQSHHHHLPPSHSHHLSMVTMEAPLV</sequence>
<reference evidence="2 3" key="1">
    <citation type="submission" date="2016-07" db="EMBL/GenBank/DDBJ databases">
        <title>Pervasive Adenine N6-methylation of Active Genes in Fungi.</title>
        <authorList>
            <consortium name="DOE Joint Genome Institute"/>
            <person name="Mondo S.J."/>
            <person name="Dannebaum R.O."/>
            <person name="Kuo R.C."/>
            <person name="Labutti K."/>
            <person name="Haridas S."/>
            <person name="Kuo A."/>
            <person name="Salamov A."/>
            <person name="Ahrendt S.R."/>
            <person name="Lipzen A."/>
            <person name="Sullivan W."/>
            <person name="Andreopoulos W.B."/>
            <person name="Clum A."/>
            <person name="Lindquist E."/>
            <person name="Daum C."/>
            <person name="Ramamoorthy G.K."/>
            <person name="Gryganskyi A."/>
            <person name="Culley D."/>
            <person name="Magnuson J.K."/>
            <person name="James T.Y."/>
            <person name="O'Malley M.A."/>
            <person name="Stajich J.E."/>
            <person name="Spatafora J.W."/>
            <person name="Visel A."/>
            <person name="Grigoriev I.V."/>
        </authorList>
    </citation>
    <scope>NUCLEOTIDE SEQUENCE [LARGE SCALE GENOMIC DNA]</scope>
    <source>
        <strain evidence="2 3">NRRL 3116</strain>
    </source>
</reference>
<dbReference type="PANTHER" id="PTHR20916">
    <property type="entry name" value="CYSTEINE AND GLYCINE-RICH PROTEIN 2 BINDING PROTEIN"/>
    <property type="match status" value="1"/>
</dbReference>
<dbReference type="OrthoDB" id="2352441at2759"/>
<feature type="compositionally biased region" description="Low complexity" evidence="1">
    <location>
        <begin position="538"/>
        <end position="549"/>
    </location>
</feature>
<dbReference type="RefSeq" id="XP_021880068.1">
    <property type="nucleotide sequence ID" value="XM_022024585.1"/>
</dbReference>
<dbReference type="Proteomes" id="UP000193648">
    <property type="component" value="Unassembled WGS sequence"/>
</dbReference>
<dbReference type="EMBL" id="MCFF01000025">
    <property type="protein sequence ID" value="ORZ12449.1"/>
    <property type="molecule type" value="Genomic_DNA"/>
</dbReference>
<proteinExistence type="predicted"/>